<dbReference type="GeneID" id="110981907"/>
<dbReference type="Gene3D" id="3.80.10.10">
    <property type="entry name" value="Ribonuclease Inhibitor"/>
    <property type="match status" value="1"/>
</dbReference>
<protein>
    <submittedName>
        <fullName evidence="2">ATP synthase subunit s, mitochondrial-like isoform X1</fullName>
    </submittedName>
</protein>
<evidence type="ECO:0000313" key="2">
    <source>
        <dbReference type="RefSeq" id="XP_022095628.1"/>
    </source>
</evidence>
<dbReference type="AlphaFoldDB" id="A0A8B7YQS7"/>
<dbReference type="InterPro" id="IPR032675">
    <property type="entry name" value="LRR_dom_sf"/>
</dbReference>
<dbReference type="OrthoDB" id="5859291at2759"/>
<sequence>MAAVLKRGFVQRKHRVWSGCYWSHLNARSLWGMLNAVFNKVDYARIKELGPDQAAAEWLVRCGAVVKFKNMKDWSTDYNLLPRGPRGRFFIEEVDATDSCIMNIGFDYFIGLDHLRSLKLHHCTYLRDLCLSKLDILQDSLEELQVSSCGDISDTGLVSLHKLQKLKYLFLCDLPAVKDIDSVLKTVGTALPSCEIRYLSLEGHKELKKLGIDREFFS</sequence>
<keyword evidence="1" id="KW-1185">Reference proteome</keyword>
<dbReference type="Proteomes" id="UP000694845">
    <property type="component" value="Unplaced"/>
</dbReference>
<accession>A0A8B7YQS7</accession>
<dbReference type="KEGG" id="aplc:110981907"/>
<dbReference type="RefSeq" id="XP_022095628.1">
    <property type="nucleotide sequence ID" value="XM_022239936.1"/>
</dbReference>
<gene>
    <name evidence="2" type="primary">LOC110981907</name>
</gene>
<organism evidence="1 2">
    <name type="scientific">Acanthaster planci</name>
    <name type="common">Crown-of-thorns starfish</name>
    <dbReference type="NCBI Taxonomy" id="133434"/>
    <lineage>
        <taxon>Eukaryota</taxon>
        <taxon>Metazoa</taxon>
        <taxon>Echinodermata</taxon>
        <taxon>Eleutherozoa</taxon>
        <taxon>Asterozoa</taxon>
        <taxon>Asteroidea</taxon>
        <taxon>Valvatacea</taxon>
        <taxon>Valvatida</taxon>
        <taxon>Acanthasteridae</taxon>
        <taxon>Acanthaster</taxon>
    </lineage>
</organism>
<evidence type="ECO:0000313" key="1">
    <source>
        <dbReference type="Proteomes" id="UP000694845"/>
    </source>
</evidence>
<dbReference type="CTD" id="27109"/>
<dbReference type="SUPFAM" id="SSF52047">
    <property type="entry name" value="RNI-like"/>
    <property type="match status" value="1"/>
</dbReference>
<proteinExistence type="predicted"/>
<name>A0A8B7YQS7_ACAPL</name>
<reference evidence="2" key="1">
    <citation type="submission" date="2025-08" db="UniProtKB">
        <authorList>
            <consortium name="RefSeq"/>
        </authorList>
    </citation>
    <scope>IDENTIFICATION</scope>
</reference>